<proteinExistence type="predicted"/>
<evidence type="ECO:0000313" key="2">
    <source>
        <dbReference type="EMBL" id="JAD94206.1"/>
    </source>
</evidence>
<feature type="compositionally biased region" description="Gly residues" evidence="1">
    <location>
        <begin position="1"/>
        <end position="11"/>
    </location>
</feature>
<feature type="region of interest" description="Disordered" evidence="1">
    <location>
        <begin position="1"/>
        <end position="32"/>
    </location>
</feature>
<evidence type="ECO:0000256" key="1">
    <source>
        <dbReference type="SAM" id="MobiDB-lite"/>
    </source>
</evidence>
<accession>A0A0A9E2D2</accession>
<protein>
    <submittedName>
        <fullName evidence="2">Uncharacterized protein</fullName>
    </submittedName>
</protein>
<sequence>MQQHENGGGPVMGASDVSSYVPAPSVGNHQGLPATATSTGLYSHGQDNLPLVLNDPRLGIAFNGADSQLDLSAWNGVITPDTGIHQMPPLQVPVPSEQVPFTEGPGIESFTFDEVYSNGLSIKDADVAGIDEESLWQVSWHIFPYGNIYSLLQSLAVINWINLRSTQCLHKTSCLV</sequence>
<reference evidence="2" key="2">
    <citation type="journal article" date="2015" name="Data Brief">
        <title>Shoot transcriptome of the giant reed, Arundo donax.</title>
        <authorList>
            <person name="Barrero R.A."/>
            <person name="Guerrero F.D."/>
            <person name="Moolhuijzen P."/>
            <person name="Goolsby J.A."/>
            <person name="Tidwell J."/>
            <person name="Bellgard S.E."/>
            <person name="Bellgard M.I."/>
        </authorList>
    </citation>
    <scope>NUCLEOTIDE SEQUENCE</scope>
    <source>
        <tissue evidence="2">Shoot tissue taken approximately 20 cm above the soil surface</tissue>
    </source>
</reference>
<organism evidence="2">
    <name type="scientific">Arundo donax</name>
    <name type="common">Giant reed</name>
    <name type="synonym">Donax arundinaceus</name>
    <dbReference type="NCBI Taxonomy" id="35708"/>
    <lineage>
        <taxon>Eukaryota</taxon>
        <taxon>Viridiplantae</taxon>
        <taxon>Streptophyta</taxon>
        <taxon>Embryophyta</taxon>
        <taxon>Tracheophyta</taxon>
        <taxon>Spermatophyta</taxon>
        <taxon>Magnoliopsida</taxon>
        <taxon>Liliopsida</taxon>
        <taxon>Poales</taxon>
        <taxon>Poaceae</taxon>
        <taxon>PACMAD clade</taxon>
        <taxon>Arundinoideae</taxon>
        <taxon>Arundineae</taxon>
        <taxon>Arundo</taxon>
    </lineage>
</organism>
<dbReference type="AlphaFoldDB" id="A0A0A9E2D2"/>
<dbReference type="EMBL" id="GBRH01203689">
    <property type="protein sequence ID" value="JAD94206.1"/>
    <property type="molecule type" value="Transcribed_RNA"/>
</dbReference>
<reference evidence="2" key="1">
    <citation type="submission" date="2014-09" db="EMBL/GenBank/DDBJ databases">
        <authorList>
            <person name="Magalhaes I.L.F."/>
            <person name="Oliveira U."/>
            <person name="Santos F.R."/>
            <person name="Vidigal T.H.D.A."/>
            <person name="Brescovit A.D."/>
            <person name="Santos A.J."/>
        </authorList>
    </citation>
    <scope>NUCLEOTIDE SEQUENCE</scope>
    <source>
        <tissue evidence="2">Shoot tissue taken approximately 20 cm above the soil surface</tissue>
    </source>
</reference>
<name>A0A0A9E2D2_ARUDO</name>